<dbReference type="EMBL" id="AOKY01000325">
    <property type="protein sequence ID" value="KDB22980.1"/>
    <property type="molecule type" value="Genomic_DNA"/>
</dbReference>
<accession>A0A059J548</accession>
<dbReference type="Proteomes" id="UP000024533">
    <property type="component" value="Unassembled WGS sequence"/>
</dbReference>
<comment type="caution">
    <text evidence="2">The sequence shown here is derived from an EMBL/GenBank/DDBJ whole genome shotgun (WGS) entry which is preliminary data.</text>
</comment>
<feature type="region of interest" description="Disordered" evidence="1">
    <location>
        <begin position="233"/>
        <end position="309"/>
    </location>
</feature>
<evidence type="ECO:0000256" key="1">
    <source>
        <dbReference type="SAM" id="MobiDB-lite"/>
    </source>
</evidence>
<evidence type="ECO:0000313" key="2">
    <source>
        <dbReference type="EMBL" id="KDB22980.1"/>
    </source>
</evidence>
<evidence type="ECO:0000313" key="3">
    <source>
        <dbReference type="Proteomes" id="UP000024533"/>
    </source>
</evidence>
<feature type="compositionally biased region" description="Polar residues" evidence="1">
    <location>
        <begin position="41"/>
        <end position="51"/>
    </location>
</feature>
<proteinExistence type="predicted"/>
<dbReference type="OMA" id="GWILEMG"/>
<dbReference type="HOGENOM" id="CLU_042683_0_0_1"/>
<dbReference type="OrthoDB" id="5389296at2759"/>
<keyword evidence="3" id="KW-1185">Reference proteome</keyword>
<reference evidence="2 3" key="1">
    <citation type="submission" date="2014-02" db="EMBL/GenBank/DDBJ databases">
        <title>The Genome Sequence of Trichophyton interdigitale MR816.</title>
        <authorList>
            <consortium name="The Broad Institute Genomics Platform"/>
            <person name="Cuomo C.A."/>
            <person name="White T.C."/>
            <person name="Graser Y."/>
            <person name="Martinez-Rossi N."/>
            <person name="Heitman J."/>
            <person name="Young S.K."/>
            <person name="Zeng Q."/>
            <person name="Gargeya S."/>
            <person name="Abouelleil A."/>
            <person name="Alvarado L."/>
            <person name="Chapman S.B."/>
            <person name="Gainer-Dewar J."/>
            <person name="Goldberg J."/>
            <person name="Griggs A."/>
            <person name="Gujja S."/>
            <person name="Hansen M."/>
            <person name="Howarth C."/>
            <person name="Imamovic A."/>
            <person name="Larimer J."/>
            <person name="Martinez D."/>
            <person name="Murphy C."/>
            <person name="Pearson M.D."/>
            <person name="Persinoti G."/>
            <person name="Poon T."/>
            <person name="Priest M."/>
            <person name="Roberts A.D."/>
            <person name="Saif S."/>
            <person name="Shea T.D."/>
            <person name="Sykes S.N."/>
            <person name="Wortman J."/>
            <person name="Nusbaum C."/>
            <person name="Birren B."/>
        </authorList>
    </citation>
    <scope>NUCLEOTIDE SEQUENCE [LARGE SCALE GENOMIC DNA]</scope>
    <source>
        <strain evidence="2 3">MR816</strain>
    </source>
</reference>
<dbReference type="AlphaFoldDB" id="A0A059J548"/>
<gene>
    <name evidence="2" type="ORF">H109_05116</name>
</gene>
<feature type="compositionally biased region" description="Basic and acidic residues" evidence="1">
    <location>
        <begin position="68"/>
        <end position="83"/>
    </location>
</feature>
<dbReference type="STRING" id="1215338.A0A059J548"/>
<feature type="region of interest" description="Disordered" evidence="1">
    <location>
        <begin position="1"/>
        <end position="220"/>
    </location>
</feature>
<feature type="compositionally biased region" description="Polar residues" evidence="1">
    <location>
        <begin position="108"/>
        <end position="130"/>
    </location>
</feature>
<organism evidence="2 3">
    <name type="scientific">Trichophyton interdigitale (strain MR816)</name>
    <dbReference type="NCBI Taxonomy" id="1215338"/>
    <lineage>
        <taxon>Eukaryota</taxon>
        <taxon>Fungi</taxon>
        <taxon>Dikarya</taxon>
        <taxon>Ascomycota</taxon>
        <taxon>Pezizomycotina</taxon>
        <taxon>Eurotiomycetes</taxon>
        <taxon>Eurotiomycetidae</taxon>
        <taxon>Onygenales</taxon>
        <taxon>Arthrodermataceae</taxon>
        <taxon>Trichophyton</taxon>
    </lineage>
</organism>
<protein>
    <submittedName>
        <fullName evidence="2">Uncharacterized protein</fullName>
    </submittedName>
</protein>
<sequence>MNQTPARARQKPEEDEYPEYPNRSRLPQQVTRTPRFRLGPPSSQSSVQFASTPRFRFGGNSSQSRRPATVDEIDRGNQEDIHGLKRLSTAFHGEVIEDSESEPEPVNNAGSISSGSGDNLSNQKVTSGDACSSDDEMLLPLSPTGPKVKRQRQLSRTPSIEGDPEAKRKVPGGDDIVSSLGSSPPAFVEDPRSPPSELNDQDIITPARKEPSHGQVPSSHPRFIVNKWQINTPIPGKPNYSQAPHHGEPGVTASTPRQKPRFVLPSTPEAEHGKKRAGPVTSPSPFSPLARRPKRGRGGSLAKPDFTPNGMATQVRNWILEIGARRQASGRPSSLPAALFSSAYPITNDNDTSPSQINVQDKYCLNTKVRGVKYSTTHSPRGAGHPAPFILCSHGENKKSLAQMLLFNPPLRASPSTVSASNIIQDGSSIGIRKGLAWEIEIDTLTTTGIEHSGKDNPDTVKNSSQPCWVGIEWDILV</sequence>
<name>A0A059J548_TRIIM</name>